<protein>
    <submittedName>
        <fullName evidence="1">HmuY family protein</fullName>
    </submittedName>
</protein>
<keyword evidence="2" id="KW-1185">Reference proteome</keyword>
<evidence type="ECO:0000313" key="1">
    <source>
        <dbReference type="EMBL" id="MCR9015095.1"/>
    </source>
</evidence>
<comment type="caution">
    <text evidence="1">The sequence shown here is derived from an EMBL/GenBank/DDBJ whole genome shotgun (WGS) entry which is preliminary data.</text>
</comment>
<sequence>MSRLQSLASSLAAIMVTGSIVSCEPKEEPIVDLPAVEEGLIEINGGGATFPNMVFVSLRSEEQLAVARKNWDLAFDTSSDFKVLINGTTGAMAYETTSSDINAVGEIQAEPLRTEGQLELTFTNMNSILYVDHVENPLSSPVIKAISSIDAENKVYILNRGSSGADVRPWKKIRILEKDGKYVLQHADISSANFSSIEISKNPSLNLVYFSFESGIVTVEPEKQNWDFVWTAGTSSTPFPQALNGTLAYYFQDLVYHNSYGGVSVVQVLESEIGFENFAEQNLSNLTLNSENRLSIGSSWRSGGGPTSAPSIRNDRYYILKDVKGNYYKIRFLALTKDGERGKPSFEYALVKAG</sequence>
<dbReference type="Pfam" id="PF14064">
    <property type="entry name" value="HmuY"/>
    <property type="match status" value="1"/>
</dbReference>
<accession>A0A9X2T258</accession>
<name>A0A9X2T258_9BACT</name>
<proteinExistence type="predicted"/>
<dbReference type="PROSITE" id="PS51257">
    <property type="entry name" value="PROKAR_LIPOPROTEIN"/>
    <property type="match status" value="1"/>
</dbReference>
<dbReference type="CDD" id="cd12105">
    <property type="entry name" value="HmuY"/>
    <property type="match status" value="1"/>
</dbReference>
<organism evidence="1 2">
    <name type="scientific">Aquiflexum gelatinilyticum</name>
    <dbReference type="NCBI Taxonomy" id="2961943"/>
    <lineage>
        <taxon>Bacteria</taxon>
        <taxon>Pseudomonadati</taxon>
        <taxon>Bacteroidota</taxon>
        <taxon>Cytophagia</taxon>
        <taxon>Cytophagales</taxon>
        <taxon>Cyclobacteriaceae</taxon>
        <taxon>Aquiflexum</taxon>
    </lineage>
</organism>
<dbReference type="AlphaFoldDB" id="A0A9X2T258"/>
<dbReference type="RefSeq" id="WP_258422956.1">
    <property type="nucleotide sequence ID" value="NZ_JANSUY010000004.1"/>
</dbReference>
<reference evidence="1" key="1">
    <citation type="submission" date="2022-08" db="EMBL/GenBank/DDBJ databases">
        <authorList>
            <person name="Zhang D."/>
        </authorList>
    </citation>
    <scope>NUCLEOTIDE SEQUENCE</scope>
    <source>
        <strain evidence="1">XJ19-11</strain>
    </source>
</reference>
<dbReference type="Proteomes" id="UP001142175">
    <property type="component" value="Unassembled WGS sequence"/>
</dbReference>
<gene>
    <name evidence="1" type="ORF">NU887_08605</name>
</gene>
<evidence type="ECO:0000313" key="2">
    <source>
        <dbReference type="Proteomes" id="UP001142175"/>
    </source>
</evidence>
<dbReference type="InterPro" id="IPR025921">
    <property type="entry name" value="HmuY"/>
</dbReference>
<dbReference type="EMBL" id="JANSUY010000004">
    <property type="protein sequence ID" value="MCR9015095.1"/>
    <property type="molecule type" value="Genomic_DNA"/>
</dbReference>